<dbReference type="EMBL" id="JACJLL010000029">
    <property type="protein sequence ID" value="MBM6818991.1"/>
    <property type="molecule type" value="Genomic_DNA"/>
</dbReference>
<proteinExistence type="predicted"/>
<protein>
    <submittedName>
        <fullName evidence="1">Uncharacterized protein</fullName>
    </submittedName>
</protein>
<gene>
    <name evidence="1" type="ORF">H6A19_06500</name>
</gene>
<dbReference type="RefSeq" id="WP_204572071.1">
    <property type="nucleotide sequence ID" value="NZ_JACJLL010000029.1"/>
</dbReference>
<comment type="caution">
    <text evidence="1">The sequence shown here is derived from an EMBL/GenBank/DDBJ whole genome shotgun (WGS) entry which is preliminary data.</text>
</comment>
<name>A0ABS2FFB5_9CLOT</name>
<evidence type="ECO:0000313" key="1">
    <source>
        <dbReference type="EMBL" id="MBM6818991.1"/>
    </source>
</evidence>
<dbReference type="Proteomes" id="UP000767334">
    <property type="component" value="Unassembled WGS sequence"/>
</dbReference>
<organism evidence="1 2">
    <name type="scientific">Clostridium saudiense</name>
    <dbReference type="NCBI Taxonomy" id="1414720"/>
    <lineage>
        <taxon>Bacteria</taxon>
        <taxon>Bacillati</taxon>
        <taxon>Bacillota</taxon>
        <taxon>Clostridia</taxon>
        <taxon>Eubacteriales</taxon>
        <taxon>Clostridiaceae</taxon>
        <taxon>Clostridium</taxon>
    </lineage>
</organism>
<accession>A0ABS2FFB5</accession>
<sequence>MPFIKQSSILIRNSFNNLYTISVENGISINYVNSNFEIKKNKKILSDISSLSTIYFDIDSNDNIYGLFTEKNKFLNYLHINDSIISKTSILKYDSNKYRIKFPFIKRLDNKVHIIYYEINKEKSHFSALVHYYKKNNIWVKSNIDFLNYTLLNNFEVIINENDLKIYYFKLIDGYEELFVANYSFDKEKWDIPIQLTFSKKSKVYLSLLKDSKNIYHIVYSEKNQNQFYCKYMNLFFENKTPSIQSNIFLSTKIPSLFPNIIKYKDILYCQWMEYNHLYTTYSLNNGENWSNIKLFNEIYNYSFTQFIFKSNSNKDEYLNAPKFYSYTNSLKLLGTKINIY</sequence>
<reference evidence="1 2" key="1">
    <citation type="journal article" date="2021" name="Sci. Rep.">
        <title>The distribution of antibiotic resistance genes in chicken gut microbiota commensals.</title>
        <authorList>
            <person name="Juricova H."/>
            <person name="Matiasovicova J."/>
            <person name="Kubasova T."/>
            <person name="Cejkova D."/>
            <person name="Rychlik I."/>
        </authorList>
    </citation>
    <scope>NUCLEOTIDE SEQUENCE [LARGE SCALE GENOMIC DNA]</scope>
    <source>
        <strain evidence="1 2">An435</strain>
    </source>
</reference>
<evidence type="ECO:0000313" key="2">
    <source>
        <dbReference type="Proteomes" id="UP000767334"/>
    </source>
</evidence>
<keyword evidence="2" id="KW-1185">Reference proteome</keyword>